<accession>A0A4Y2B7Z9</accession>
<dbReference type="Proteomes" id="UP000499080">
    <property type="component" value="Unassembled WGS sequence"/>
</dbReference>
<keyword evidence="3" id="KW-1185">Reference proteome</keyword>
<sequence length="142" mass="15908">MKPKETVDERKTNTPKPHRSRKIKYCTCSLEGHVSCECEQKNSKTHRAVGFCVANFSDAGDRSQWILDSGCTMHMCNNESLFEYIKPSNEKCVKLAGKSKAKVQGHGKTNFPAIVNGQRSLCIRTELCTCQVYPTTCSVSRN</sequence>
<proteinExistence type="predicted"/>
<evidence type="ECO:0000259" key="1">
    <source>
        <dbReference type="Pfam" id="PF22936"/>
    </source>
</evidence>
<reference evidence="2 3" key="1">
    <citation type="journal article" date="2019" name="Sci. Rep.">
        <title>Orb-weaving spider Araneus ventricosus genome elucidates the spidroin gene catalogue.</title>
        <authorList>
            <person name="Kono N."/>
            <person name="Nakamura H."/>
            <person name="Ohtoshi R."/>
            <person name="Moran D.A.P."/>
            <person name="Shinohara A."/>
            <person name="Yoshida Y."/>
            <person name="Fujiwara M."/>
            <person name="Mori M."/>
            <person name="Tomita M."/>
            <person name="Arakawa K."/>
        </authorList>
    </citation>
    <scope>NUCLEOTIDE SEQUENCE [LARGE SCALE GENOMIC DNA]</scope>
</reference>
<evidence type="ECO:0000313" key="2">
    <source>
        <dbReference type="EMBL" id="GBL87416.1"/>
    </source>
</evidence>
<protein>
    <recommendedName>
        <fullName evidence="1">Retrovirus-related Pol polyprotein from transposon TNT 1-94-like beta-barrel domain-containing protein</fullName>
    </recommendedName>
</protein>
<dbReference type="OrthoDB" id="422839at2759"/>
<dbReference type="InterPro" id="IPR054722">
    <property type="entry name" value="PolX-like_BBD"/>
</dbReference>
<dbReference type="EMBL" id="BGPR01000053">
    <property type="protein sequence ID" value="GBL87416.1"/>
    <property type="molecule type" value="Genomic_DNA"/>
</dbReference>
<feature type="domain" description="Retrovirus-related Pol polyprotein from transposon TNT 1-94-like beta-barrel" evidence="1">
    <location>
        <begin position="65"/>
        <end position="118"/>
    </location>
</feature>
<gene>
    <name evidence="2" type="ORF">AVEN_118358_1</name>
</gene>
<organism evidence="2 3">
    <name type="scientific">Araneus ventricosus</name>
    <name type="common">Orbweaver spider</name>
    <name type="synonym">Epeira ventricosa</name>
    <dbReference type="NCBI Taxonomy" id="182803"/>
    <lineage>
        <taxon>Eukaryota</taxon>
        <taxon>Metazoa</taxon>
        <taxon>Ecdysozoa</taxon>
        <taxon>Arthropoda</taxon>
        <taxon>Chelicerata</taxon>
        <taxon>Arachnida</taxon>
        <taxon>Araneae</taxon>
        <taxon>Araneomorphae</taxon>
        <taxon>Entelegynae</taxon>
        <taxon>Araneoidea</taxon>
        <taxon>Araneidae</taxon>
        <taxon>Araneus</taxon>
    </lineage>
</organism>
<evidence type="ECO:0000313" key="3">
    <source>
        <dbReference type="Proteomes" id="UP000499080"/>
    </source>
</evidence>
<name>A0A4Y2B7Z9_ARAVE</name>
<comment type="caution">
    <text evidence="2">The sequence shown here is derived from an EMBL/GenBank/DDBJ whole genome shotgun (WGS) entry which is preliminary data.</text>
</comment>
<dbReference type="AlphaFoldDB" id="A0A4Y2B7Z9"/>
<dbReference type="Pfam" id="PF22936">
    <property type="entry name" value="Pol_BBD"/>
    <property type="match status" value="1"/>
</dbReference>